<evidence type="ECO:0000313" key="1">
    <source>
        <dbReference type="EMBL" id="PPQ76295.1"/>
    </source>
</evidence>
<dbReference type="Proteomes" id="UP000284706">
    <property type="component" value="Unassembled WGS sequence"/>
</dbReference>
<name>A0A409WCN5_9AGAR</name>
<reference evidence="1 2" key="1">
    <citation type="journal article" date="2018" name="Evol. Lett.">
        <title>Horizontal gene cluster transfer increased hallucinogenic mushroom diversity.</title>
        <authorList>
            <person name="Reynolds H.T."/>
            <person name="Vijayakumar V."/>
            <person name="Gluck-Thaler E."/>
            <person name="Korotkin H.B."/>
            <person name="Matheny P.B."/>
            <person name="Slot J.C."/>
        </authorList>
    </citation>
    <scope>NUCLEOTIDE SEQUENCE [LARGE SCALE GENOMIC DNA]</scope>
    <source>
        <strain evidence="1 2">SRW20</strain>
    </source>
</reference>
<protein>
    <submittedName>
        <fullName evidence="1">Uncharacterized protein</fullName>
    </submittedName>
</protein>
<dbReference type="EMBL" id="NHYE01005176">
    <property type="protein sequence ID" value="PPQ76295.1"/>
    <property type="molecule type" value="Genomic_DNA"/>
</dbReference>
<evidence type="ECO:0000313" key="2">
    <source>
        <dbReference type="Proteomes" id="UP000284706"/>
    </source>
</evidence>
<sequence length="87" mass="9756">MVVLRKDAKLWVISGSNQRYGTCVTSISAPRPFDRPYWLKCWMLTSPIAFPVDCGIRRFETLIAEIAVLRTNTTPLERGRGAAGLTD</sequence>
<dbReference type="AlphaFoldDB" id="A0A409WCN5"/>
<dbReference type="InParanoid" id="A0A409WCN5"/>
<comment type="caution">
    <text evidence="1">The sequence shown here is derived from an EMBL/GenBank/DDBJ whole genome shotgun (WGS) entry which is preliminary data.</text>
</comment>
<gene>
    <name evidence="1" type="ORF">CVT26_009710</name>
</gene>
<keyword evidence="2" id="KW-1185">Reference proteome</keyword>
<proteinExistence type="predicted"/>
<accession>A0A409WCN5</accession>
<organism evidence="1 2">
    <name type="scientific">Gymnopilus dilepis</name>
    <dbReference type="NCBI Taxonomy" id="231916"/>
    <lineage>
        <taxon>Eukaryota</taxon>
        <taxon>Fungi</taxon>
        <taxon>Dikarya</taxon>
        <taxon>Basidiomycota</taxon>
        <taxon>Agaricomycotina</taxon>
        <taxon>Agaricomycetes</taxon>
        <taxon>Agaricomycetidae</taxon>
        <taxon>Agaricales</taxon>
        <taxon>Agaricineae</taxon>
        <taxon>Hymenogastraceae</taxon>
        <taxon>Gymnopilus</taxon>
    </lineage>
</organism>